<evidence type="ECO:0000313" key="4">
    <source>
        <dbReference type="Proteomes" id="UP000231279"/>
    </source>
</evidence>
<dbReference type="InterPro" id="IPR036047">
    <property type="entry name" value="F-box-like_dom_sf"/>
</dbReference>
<dbReference type="PANTHER" id="PTHR32278">
    <property type="entry name" value="F-BOX DOMAIN-CONTAINING PROTEIN"/>
    <property type="match status" value="1"/>
</dbReference>
<evidence type="ECO:0000313" key="3">
    <source>
        <dbReference type="EMBL" id="PIN01889.1"/>
    </source>
</evidence>
<dbReference type="Pfam" id="PF00646">
    <property type="entry name" value="F-box"/>
    <property type="match status" value="1"/>
</dbReference>
<dbReference type="CDD" id="cd22162">
    <property type="entry name" value="F-box_AtSKIP3-like"/>
    <property type="match status" value="1"/>
</dbReference>
<dbReference type="AlphaFoldDB" id="A0A2G9G9C1"/>
<dbReference type="Proteomes" id="UP000231279">
    <property type="component" value="Unassembled WGS sequence"/>
</dbReference>
<dbReference type="SUPFAM" id="SSF81383">
    <property type="entry name" value="F-box domain"/>
    <property type="match status" value="1"/>
</dbReference>
<feature type="domain" description="F-box" evidence="2">
    <location>
        <begin position="1"/>
        <end position="47"/>
    </location>
</feature>
<protein>
    <recommendedName>
        <fullName evidence="2">F-box domain-containing protein</fullName>
    </recommendedName>
</protein>
<sequence>MDPFERLPEGCISEILSHTSALEASRSSTISKSFKSASESNNLWDRFLPQDCQEILSRSSSPPSSVKYATKKDLYFSLCNNPILLDGGKMSFSLDKRNGKKCFMVGARQLMISWKGCWDFTYHANSRFPPCYFLLLFISNFIFNFILLK</sequence>
<dbReference type="Gene3D" id="1.20.1280.50">
    <property type="match status" value="1"/>
</dbReference>
<keyword evidence="1" id="KW-0472">Membrane</keyword>
<dbReference type="OrthoDB" id="1918565at2759"/>
<keyword evidence="1" id="KW-0812">Transmembrane</keyword>
<feature type="transmembrane region" description="Helical" evidence="1">
    <location>
        <begin position="132"/>
        <end position="148"/>
    </location>
</feature>
<comment type="caution">
    <text evidence="3">The sequence shown here is derived from an EMBL/GenBank/DDBJ whole genome shotgun (WGS) entry which is preliminary data.</text>
</comment>
<keyword evidence="1" id="KW-1133">Transmembrane helix</keyword>
<evidence type="ECO:0000259" key="2">
    <source>
        <dbReference type="PROSITE" id="PS50181"/>
    </source>
</evidence>
<dbReference type="PANTHER" id="PTHR32278:SF116">
    <property type="entry name" value="F-BOX PROTEIN PP2-B10-LIKE"/>
    <property type="match status" value="1"/>
</dbReference>
<dbReference type="InterPro" id="IPR001810">
    <property type="entry name" value="F-box_dom"/>
</dbReference>
<dbReference type="STRING" id="429701.A0A2G9G9C1"/>
<dbReference type="EMBL" id="NKXS01006183">
    <property type="protein sequence ID" value="PIN01889.1"/>
    <property type="molecule type" value="Genomic_DNA"/>
</dbReference>
<dbReference type="PROSITE" id="PS50181">
    <property type="entry name" value="FBOX"/>
    <property type="match status" value="1"/>
</dbReference>
<reference evidence="4" key="1">
    <citation type="journal article" date="2018" name="Gigascience">
        <title>Genome assembly of the Pink Ipe (Handroanthus impetiginosus, Bignoniaceae), a highly valued, ecologically keystone Neotropical timber forest tree.</title>
        <authorList>
            <person name="Silva-Junior O.B."/>
            <person name="Grattapaglia D."/>
            <person name="Novaes E."/>
            <person name="Collevatti R.G."/>
        </authorList>
    </citation>
    <scope>NUCLEOTIDE SEQUENCE [LARGE SCALE GENOMIC DNA]</scope>
    <source>
        <strain evidence="4">cv. UFG-1</strain>
    </source>
</reference>
<name>A0A2G9G9C1_9LAMI</name>
<evidence type="ECO:0000256" key="1">
    <source>
        <dbReference type="SAM" id="Phobius"/>
    </source>
</evidence>
<proteinExistence type="predicted"/>
<gene>
    <name evidence="3" type="ORF">CDL12_25600</name>
</gene>
<organism evidence="3 4">
    <name type="scientific">Handroanthus impetiginosus</name>
    <dbReference type="NCBI Taxonomy" id="429701"/>
    <lineage>
        <taxon>Eukaryota</taxon>
        <taxon>Viridiplantae</taxon>
        <taxon>Streptophyta</taxon>
        <taxon>Embryophyta</taxon>
        <taxon>Tracheophyta</taxon>
        <taxon>Spermatophyta</taxon>
        <taxon>Magnoliopsida</taxon>
        <taxon>eudicotyledons</taxon>
        <taxon>Gunneridae</taxon>
        <taxon>Pentapetalae</taxon>
        <taxon>asterids</taxon>
        <taxon>lamiids</taxon>
        <taxon>Lamiales</taxon>
        <taxon>Bignoniaceae</taxon>
        <taxon>Crescentiina</taxon>
        <taxon>Tabebuia alliance</taxon>
        <taxon>Handroanthus</taxon>
    </lineage>
</organism>
<keyword evidence="4" id="KW-1185">Reference proteome</keyword>
<accession>A0A2G9G9C1</accession>